<dbReference type="EMBL" id="BROD01000001">
    <property type="protein sequence ID" value="GKX67906.1"/>
    <property type="molecule type" value="Genomic_DNA"/>
</dbReference>
<reference evidence="1" key="1">
    <citation type="journal article" date="2025" name="Int. J. Syst. Evol. Microbiol.">
        <title>Inconstantimicrobium mannanitabidum sp. nov., a novel member of the family Clostridiaceae isolated from anoxic soil under the treatment of reductive soil disinfestation.</title>
        <authorList>
            <person name="Ueki A."/>
            <person name="Tonouchi A."/>
            <person name="Honma S."/>
            <person name="Kaku N."/>
            <person name="Ueki K."/>
        </authorList>
    </citation>
    <scope>NUCLEOTIDE SEQUENCE</scope>
    <source>
        <strain evidence="1">TW13</strain>
    </source>
</reference>
<proteinExistence type="predicted"/>
<protein>
    <submittedName>
        <fullName evidence="1">Membrane protein</fullName>
    </submittedName>
</protein>
<evidence type="ECO:0000313" key="2">
    <source>
        <dbReference type="Proteomes" id="UP001058074"/>
    </source>
</evidence>
<comment type="caution">
    <text evidence="1">The sequence shown here is derived from an EMBL/GenBank/DDBJ whole genome shotgun (WGS) entry which is preliminary data.</text>
</comment>
<organism evidence="1 2">
    <name type="scientific">Inconstantimicrobium mannanitabidum</name>
    <dbReference type="NCBI Taxonomy" id="1604901"/>
    <lineage>
        <taxon>Bacteria</taxon>
        <taxon>Bacillati</taxon>
        <taxon>Bacillota</taxon>
        <taxon>Clostridia</taxon>
        <taxon>Eubacteriales</taxon>
        <taxon>Clostridiaceae</taxon>
        <taxon>Inconstantimicrobium</taxon>
    </lineage>
</organism>
<gene>
    <name evidence="1" type="ORF">rsdtw13_31640</name>
</gene>
<sequence>MNIVLLVFRTNLKRSLKDKRKFFINLLLPIVVILLSIVISNSSAISVNIALINDFHDKNTENLISLLKSTKGINIKEANKENINTDILNGKYAASITVKKPIDKQVLADIDGYFTIYTSQEENTLVVVKDLIKGTIQTNKPISFKDINKSLTEGQLSKAENVVSLLSTVLLIMAVVNGALLIKDKEDNILFRYKSSPNKRWQYIIGNVLFNYCLCYIQLAVTFILATMLQINMNISLLNLLLFGLVIVLVTTSFGTLIACLFKKDLYANMFSSAIGFILALIGGGFLPYEKMPTVLQAISNITPIRWMIKGTRFIENGSDRIISSLIVLLVFAVIFSSLATLFSRHSVSL</sequence>
<evidence type="ECO:0000313" key="1">
    <source>
        <dbReference type="EMBL" id="GKX67906.1"/>
    </source>
</evidence>
<name>A0ACB5RFN3_9CLOT</name>
<keyword evidence="2" id="KW-1185">Reference proteome</keyword>
<accession>A0ACB5RFN3</accession>
<dbReference type="Proteomes" id="UP001058074">
    <property type="component" value="Unassembled WGS sequence"/>
</dbReference>